<sequence>MSAPWRQLSPRMIELSNAVRSRVAMNDQFPFLNRAVLDQILLHAIEIGASDVDFFNDQPVWLQVEGYRHPINQRSFSTSELRHIADTIYGGSASTILAQGKSLNPGYEVRVDRTRSERFRVNIVQHDADGGAGLQITMRHIRPEIPRLEKLNIEPELIVNLMSDNGMMAITGPTGSGKSTLMASIVQEDLLDPMAHRKYLFGEQPIEFLLRKIPGATTLVSQMEIGRDIPSFEAFVEEAMRRKPEVIVVGECKNRATMAASIDASNSGHFTCTTMHTKTVADTVRRAINFFPADERDGAALDFIGNARVIVNQILVPGADGKRRAAREFLVFTPEVRELMSETPLSLWPEKLRKITAEQGQPMSVALQRLVETGEVLPDMIPQFTQLREAA</sequence>
<dbReference type="InterPro" id="IPR001482">
    <property type="entry name" value="T2SS/T4SS_dom"/>
</dbReference>
<comment type="similarity">
    <text evidence="1">Belongs to the GSP E family.</text>
</comment>
<evidence type="ECO:0000259" key="2">
    <source>
        <dbReference type="Pfam" id="PF00437"/>
    </source>
</evidence>
<dbReference type="Gene3D" id="3.30.450.90">
    <property type="match status" value="1"/>
</dbReference>
<name>A0AB72UJN1_9PROT</name>
<accession>A0AB72UJN1</accession>
<keyword evidence="3" id="KW-0067">ATP-binding</keyword>
<dbReference type="Pfam" id="PF00437">
    <property type="entry name" value="T2SSE"/>
    <property type="match status" value="1"/>
</dbReference>
<dbReference type="EMBL" id="CP004389">
    <property type="protein sequence ID" value="AJD54400.1"/>
    <property type="molecule type" value="Genomic_DNA"/>
</dbReference>
<dbReference type="GO" id="GO:0005524">
    <property type="term" value="F:ATP binding"/>
    <property type="evidence" value="ECO:0007669"/>
    <property type="project" value="UniProtKB-KW"/>
</dbReference>
<evidence type="ECO:0000313" key="4">
    <source>
        <dbReference type="Proteomes" id="UP000007127"/>
    </source>
</evidence>
<dbReference type="InterPro" id="IPR050921">
    <property type="entry name" value="T4SS_GSP_E_ATPase"/>
</dbReference>
<geneLocation type="plasmid" evidence="4"/>
<dbReference type="GO" id="GO:0016887">
    <property type="term" value="F:ATP hydrolysis activity"/>
    <property type="evidence" value="ECO:0007669"/>
    <property type="project" value="InterPro"/>
</dbReference>
<keyword evidence="3" id="KW-0614">Plasmid</keyword>
<dbReference type="PANTHER" id="PTHR30486:SF6">
    <property type="entry name" value="TYPE IV PILUS RETRACTATION ATPASE PILT"/>
    <property type="match status" value="1"/>
</dbReference>
<dbReference type="KEGG" id="txi:TH3_21638"/>
<evidence type="ECO:0000313" key="3">
    <source>
        <dbReference type="EMBL" id="AJD54400.1"/>
    </source>
</evidence>
<protein>
    <submittedName>
        <fullName evidence="3">ATP-binding protein</fullName>
    </submittedName>
</protein>
<dbReference type="Gene3D" id="3.40.50.300">
    <property type="entry name" value="P-loop containing nucleotide triphosphate hydrolases"/>
    <property type="match status" value="1"/>
</dbReference>
<dbReference type="PANTHER" id="PTHR30486">
    <property type="entry name" value="TWITCHING MOTILITY PROTEIN PILT"/>
    <property type="match status" value="1"/>
</dbReference>
<dbReference type="Proteomes" id="UP000007127">
    <property type="component" value="Plasmid"/>
</dbReference>
<feature type="domain" description="Bacterial type II secretion system protein E" evidence="2">
    <location>
        <begin position="37"/>
        <end position="290"/>
    </location>
</feature>
<reference evidence="3 4" key="1">
    <citation type="journal article" date="2012" name="J. Bacteriol.">
        <title>Genome sequence of Thalassospira xiamenensis type strain M-5.</title>
        <authorList>
            <person name="Lai Q."/>
            <person name="Shao Z."/>
        </authorList>
    </citation>
    <scope>NUCLEOTIDE SEQUENCE [LARGE SCALE GENOMIC DNA]</scope>
    <source>
        <strain evidence="3 4">M-5</strain>
    </source>
</reference>
<gene>
    <name evidence="3" type="ORF">TH3_21638</name>
</gene>
<proteinExistence type="inferred from homology"/>
<dbReference type="SUPFAM" id="SSF52540">
    <property type="entry name" value="P-loop containing nucleoside triphosphate hydrolases"/>
    <property type="match status" value="1"/>
</dbReference>
<evidence type="ECO:0000256" key="1">
    <source>
        <dbReference type="ARBA" id="ARBA00006611"/>
    </source>
</evidence>
<organism evidence="3 4">
    <name type="scientific">Thalassospira xiamenensis M-5 = DSM 17429</name>
    <dbReference type="NCBI Taxonomy" id="1123366"/>
    <lineage>
        <taxon>Bacteria</taxon>
        <taxon>Pseudomonadati</taxon>
        <taxon>Pseudomonadota</taxon>
        <taxon>Alphaproteobacteria</taxon>
        <taxon>Rhodospirillales</taxon>
        <taxon>Thalassospiraceae</taxon>
        <taxon>Thalassospira</taxon>
    </lineage>
</organism>
<dbReference type="InterPro" id="IPR027417">
    <property type="entry name" value="P-loop_NTPase"/>
</dbReference>
<dbReference type="AlphaFoldDB" id="A0AB72UJN1"/>
<keyword evidence="3" id="KW-0547">Nucleotide-binding</keyword>